<evidence type="ECO:0000313" key="2">
    <source>
        <dbReference type="Proteomes" id="UP000799757"/>
    </source>
</evidence>
<organism evidence="1 2">
    <name type="scientific">Melanomma pulvis-pyrius CBS 109.77</name>
    <dbReference type="NCBI Taxonomy" id="1314802"/>
    <lineage>
        <taxon>Eukaryota</taxon>
        <taxon>Fungi</taxon>
        <taxon>Dikarya</taxon>
        <taxon>Ascomycota</taxon>
        <taxon>Pezizomycotina</taxon>
        <taxon>Dothideomycetes</taxon>
        <taxon>Pleosporomycetidae</taxon>
        <taxon>Pleosporales</taxon>
        <taxon>Melanommataceae</taxon>
        <taxon>Melanomma</taxon>
    </lineage>
</organism>
<reference evidence="1" key="1">
    <citation type="journal article" date="2020" name="Stud. Mycol.">
        <title>101 Dothideomycetes genomes: a test case for predicting lifestyles and emergence of pathogens.</title>
        <authorList>
            <person name="Haridas S."/>
            <person name="Albert R."/>
            <person name="Binder M."/>
            <person name="Bloem J."/>
            <person name="Labutti K."/>
            <person name="Salamov A."/>
            <person name="Andreopoulos B."/>
            <person name="Baker S."/>
            <person name="Barry K."/>
            <person name="Bills G."/>
            <person name="Bluhm B."/>
            <person name="Cannon C."/>
            <person name="Castanera R."/>
            <person name="Culley D."/>
            <person name="Daum C."/>
            <person name="Ezra D."/>
            <person name="Gonzalez J."/>
            <person name="Henrissat B."/>
            <person name="Kuo A."/>
            <person name="Liang C."/>
            <person name="Lipzen A."/>
            <person name="Lutzoni F."/>
            <person name="Magnuson J."/>
            <person name="Mondo S."/>
            <person name="Nolan M."/>
            <person name="Ohm R."/>
            <person name="Pangilinan J."/>
            <person name="Park H.-J."/>
            <person name="Ramirez L."/>
            <person name="Alfaro M."/>
            <person name="Sun H."/>
            <person name="Tritt A."/>
            <person name="Yoshinaga Y."/>
            <person name="Zwiers L.-H."/>
            <person name="Turgeon B."/>
            <person name="Goodwin S."/>
            <person name="Spatafora J."/>
            <person name="Crous P."/>
            <person name="Grigoriev I."/>
        </authorList>
    </citation>
    <scope>NUCLEOTIDE SEQUENCE</scope>
    <source>
        <strain evidence="1">CBS 109.77</strain>
    </source>
</reference>
<proteinExistence type="predicted"/>
<dbReference type="OrthoDB" id="21072at2759"/>
<evidence type="ECO:0000313" key="1">
    <source>
        <dbReference type="EMBL" id="KAF2796076.1"/>
    </source>
</evidence>
<protein>
    <submittedName>
        <fullName evidence="1">Uncharacterized protein</fullName>
    </submittedName>
</protein>
<dbReference type="EMBL" id="MU001840">
    <property type="protein sequence ID" value="KAF2796076.1"/>
    <property type="molecule type" value="Genomic_DNA"/>
</dbReference>
<keyword evidence="2" id="KW-1185">Reference proteome</keyword>
<sequence length="393" mass="44438">MEPPVILIADWSEVPPITLIYIKGKHELHLESLYTAIKSLSTHPGRGFSSICGTPTQPDRPGHACSGVFLNHFWNLFACIIDYVADFAIHDNAVTQSVWFHLVDVLQVEASKLPHEFWTPGLRICTHARVFMLEFEQSLQLFCHMVTGIKVPSPSMDKLIRPTFPMGDNLVFCGSGWKTGLKPWQQFLYNESPGFDVPEADRVLVEDDGFSRYLEGKEIVKRQHVPLGALAIVHKHTERSRNIAKRLALDRGEERDEETILEEFDQHALKISGSFSYPSLHGRTAYVQHMYPGPLHNGTPIRYSGYADPSNIDEHPDLYLLDECVGDHKGHDAFMHPYGDEFHMWTVTTLREQAPPGEADASAAPLGDLTDMFDDWTYKEGETKSYVPKVINP</sequence>
<name>A0A6A6XHV6_9PLEO</name>
<accession>A0A6A6XHV6</accession>
<dbReference type="AlphaFoldDB" id="A0A6A6XHV6"/>
<gene>
    <name evidence="1" type="ORF">K505DRAFT_373466</name>
</gene>
<dbReference type="Proteomes" id="UP000799757">
    <property type="component" value="Unassembled WGS sequence"/>
</dbReference>